<evidence type="ECO:0000256" key="4">
    <source>
        <dbReference type="ARBA" id="ARBA00022692"/>
    </source>
</evidence>
<keyword evidence="8 13" id="KW-1133">Transmembrane helix</keyword>
<dbReference type="OrthoDB" id="2414723at2759"/>
<dbReference type="Pfam" id="PF00520">
    <property type="entry name" value="Ion_trans"/>
    <property type="match status" value="1"/>
</dbReference>
<keyword evidence="12" id="KW-0175">Coiled coil</keyword>
<dbReference type="GO" id="GO:0071805">
    <property type="term" value="P:potassium ion transmembrane transport"/>
    <property type="evidence" value="ECO:0000318"/>
    <property type="project" value="GO_Central"/>
</dbReference>
<feature type="transmembrane region" description="Helical" evidence="13">
    <location>
        <begin position="346"/>
        <end position="366"/>
    </location>
</feature>
<dbReference type="SMART" id="SM00225">
    <property type="entry name" value="BTB"/>
    <property type="match status" value="1"/>
</dbReference>
<dbReference type="EMBL" id="DS469518">
    <property type="protein sequence ID" value="EDO47671.1"/>
    <property type="molecule type" value="Genomic_DNA"/>
</dbReference>
<evidence type="ECO:0000256" key="11">
    <source>
        <dbReference type="ARBA" id="ARBA00023303"/>
    </source>
</evidence>
<evidence type="ECO:0000256" key="2">
    <source>
        <dbReference type="ARBA" id="ARBA00022448"/>
    </source>
</evidence>
<evidence type="ECO:0000256" key="1">
    <source>
        <dbReference type="ARBA" id="ARBA00004141"/>
    </source>
</evidence>
<dbReference type="InterPro" id="IPR003971">
    <property type="entry name" value="K_chnl_volt-dep_Kv5/Kv9"/>
</dbReference>
<dbReference type="PRINTS" id="PR01491">
    <property type="entry name" value="KVCHANNEL"/>
</dbReference>
<evidence type="ECO:0000256" key="13">
    <source>
        <dbReference type="SAM" id="Phobius"/>
    </source>
</evidence>
<dbReference type="GO" id="GO:0016020">
    <property type="term" value="C:membrane"/>
    <property type="evidence" value="ECO:0000318"/>
    <property type="project" value="GO_Central"/>
</dbReference>
<dbReference type="FunFam" id="1.20.120.350:FF:000081">
    <property type="entry name" value="Predicted protein"/>
    <property type="match status" value="1"/>
</dbReference>
<dbReference type="SUPFAM" id="SSF81324">
    <property type="entry name" value="Voltage-gated potassium channels"/>
    <property type="match status" value="1"/>
</dbReference>
<keyword evidence="10 13" id="KW-0472">Membrane</keyword>
<accession>A7RLC9</accession>
<evidence type="ECO:0000256" key="3">
    <source>
        <dbReference type="ARBA" id="ARBA00022538"/>
    </source>
</evidence>
<dbReference type="InterPro" id="IPR027359">
    <property type="entry name" value="Volt_channel_dom_sf"/>
</dbReference>
<evidence type="ECO:0000313" key="16">
    <source>
        <dbReference type="Proteomes" id="UP000001593"/>
    </source>
</evidence>
<evidence type="ECO:0000313" key="15">
    <source>
        <dbReference type="EMBL" id="EDO47671.1"/>
    </source>
</evidence>
<evidence type="ECO:0000256" key="9">
    <source>
        <dbReference type="ARBA" id="ARBA00023065"/>
    </source>
</evidence>
<feature type="non-terminal residue" evidence="15">
    <location>
        <position position="374"/>
    </location>
</feature>
<proteinExistence type="predicted"/>
<dbReference type="InterPro" id="IPR011333">
    <property type="entry name" value="SKP1/BTB/POZ_sf"/>
</dbReference>
<dbReference type="AlphaFoldDB" id="A7RLC9"/>
<dbReference type="PRINTS" id="PR01494">
    <property type="entry name" value="KV9CHANNEL"/>
</dbReference>
<dbReference type="STRING" id="45351.A7RLC9"/>
<feature type="transmembrane region" description="Helical" evidence="13">
    <location>
        <begin position="185"/>
        <end position="206"/>
    </location>
</feature>
<dbReference type="PhylomeDB" id="A7RLC9"/>
<feature type="coiled-coil region" evidence="12">
    <location>
        <begin position="95"/>
        <end position="122"/>
    </location>
</feature>
<dbReference type="OMA" id="QFDGVCW"/>
<dbReference type="InterPro" id="IPR028325">
    <property type="entry name" value="VG_K_chnl"/>
</dbReference>
<dbReference type="InParanoid" id="A7RLC9"/>
<keyword evidence="7" id="KW-0630">Potassium</keyword>
<keyword evidence="6" id="KW-0851">Voltage-gated channel</keyword>
<dbReference type="InterPro" id="IPR003131">
    <property type="entry name" value="T1-type_BTB"/>
</dbReference>
<dbReference type="eggNOG" id="KOG4390">
    <property type="taxonomic scope" value="Eukaryota"/>
</dbReference>
<dbReference type="Gene3D" id="1.10.287.70">
    <property type="match status" value="1"/>
</dbReference>
<evidence type="ECO:0000256" key="8">
    <source>
        <dbReference type="ARBA" id="ARBA00022989"/>
    </source>
</evidence>
<keyword evidence="3" id="KW-0633">Potassium transport</keyword>
<feature type="transmembrane region" description="Helical" evidence="13">
    <location>
        <begin position="286"/>
        <end position="307"/>
    </location>
</feature>
<evidence type="ECO:0000256" key="10">
    <source>
        <dbReference type="ARBA" id="ARBA00023136"/>
    </source>
</evidence>
<dbReference type="InterPro" id="IPR003968">
    <property type="entry name" value="K_chnl_volt-dep_Kv"/>
</dbReference>
<dbReference type="PANTHER" id="PTHR11537">
    <property type="entry name" value="VOLTAGE-GATED POTASSIUM CHANNEL"/>
    <property type="match status" value="1"/>
</dbReference>
<name>A7RLC9_NEMVE</name>
<evidence type="ECO:0000256" key="7">
    <source>
        <dbReference type="ARBA" id="ARBA00022958"/>
    </source>
</evidence>
<evidence type="ECO:0000259" key="14">
    <source>
        <dbReference type="SMART" id="SM00225"/>
    </source>
</evidence>
<feature type="domain" description="BTB" evidence="14">
    <location>
        <begin position="1"/>
        <end position="96"/>
    </location>
</feature>
<keyword evidence="5" id="KW-0631">Potassium channel</keyword>
<keyword evidence="11" id="KW-0407">Ion channel</keyword>
<keyword evidence="16" id="KW-1185">Reference proteome</keyword>
<keyword evidence="9" id="KW-0406">Ion transport</keyword>
<reference evidence="15 16" key="1">
    <citation type="journal article" date="2007" name="Science">
        <title>Sea anemone genome reveals ancestral eumetazoan gene repertoire and genomic organization.</title>
        <authorList>
            <person name="Putnam N.H."/>
            <person name="Srivastava M."/>
            <person name="Hellsten U."/>
            <person name="Dirks B."/>
            <person name="Chapman J."/>
            <person name="Salamov A."/>
            <person name="Terry A."/>
            <person name="Shapiro H."/>
            <person name="Lindquist E."/>
            <person name="Kapitonov V.V."/>
            <person name="Jurka J."/>
            <person name="Genikhovich G."/>
            <person name="Grigoriev I.V."/>
            <person name="Lucas S.M."/>
            <person name="Steele R.E."/>
            <person name="Finnerty J.R."/>
            <person name="Technau U."/>
            <person name="Martindale M.Q."/>
            <person name="Rokhsar D.S."/>
        </authorList>
    </citation>
    <scope>NUCLEOTIDE SEQUENCE [LARGE SCALE GENOMIC DNA]</scope>
    <source>
        <strain evidence="16">CH2 X CH6</strain>
    </source>
</reference>
<organism evidence="15 16">
    <name type="scientific">Nematostella vectensis</name>
    <name type="common">Starlet sea anemone</name>
    <dbReference type="NCBI Taxonomy" id="45351"/>
    <lineage>
        <taxon>Eukaryota</taxon>
        <taxon>Metazoa</taxon>
        <taxon>Cnidaria</taxon>
        <taxon>Anthozoa</taxon>
        <taxon>Hexacorallia</taxon>
        <taxon>Actiniaria</taxon>
        <taxon>Edwardsiidae</taxon>
        <taxon>Nematostella</taxon>
    </lineage>
</organism>
<comment type="subcellular location">
    <subcellularLocation>
        <location evidence="1">Membrane</location>
        <topology evidence="1">Multi-pass membrane protein</topology>
    </subcellularLocation>
</comment>
<dbReference type="GO" id="GO:0008076">
    <property type="term" value="C:voltage-gated potassium channel complex"/>
    <property type="evidence" value="ECO:0000318"/>
    <property type="project" value="GO_Central"/>
</dbReference>
<evidence type="ECO:0000256" key="6">
    <source>
        <dbReference type="ARBA" id="ARBA00022882"/>
    </source>
</evidence>
<feature type="transmembrane region" description="Helical" evidence="13">
    <location>
        <begin position="148"/>
        <end position="165"/>
    </location>
</feature>
<dbReference type="HOGENOM" id="CLU_011722_4_1_1"/>
<keyword evidence="2" id="KW-0813">Transport</keyword>
<sequence>VINVSGRRFKLHEYFTSIYPETLLGSNKRKGFYDSSRDEFFFDHDPDVFRHIWNFYYTGKLHYPRDECVELFIDELKFFGIPDEYICTCCWEDEYDPAKEKLERIREENRKRQEEEEKKNRRIPHDATLREKIWLTTKDPMISLPAKLFYLVSVLAIVLSTFANVAETVTCTEGARSCHEDYKKIFFYIDSACVIFFTLEYALKVSTAPKRWVFVRKFMSIIDLLAILPYYGDLVLRYVIGFKSNLGIEFLEILRILRIVRIFKLLRHSRRLQDLTQTVRGSTTELGLILFIYFVLVIVFSSVMYYAEMQDNPKFVSIPEAMWYAVITTTTTGYGDIVPETALGKVIGSACCILGVLVVALPVPILQIKVSNTS</sequence>
<dbReference type="PANTHER" id="PTHR11537:SF105">
    <property type="entry name" value="POTASSIUM VOLTAGE-GATED CHANNEL PROTEIN SHAL"/>
    <property type="match status" value="1"/>
</dbReference>
<dbReference type="FunFam" id="1.10.287.70:FF:000028">
    <property type="entry name" value="potassium voltage-gated channel subfamily D member 3"/>
    <property type="match status" value="1"/>
</dbReference>
<evidence type="ECO:0000256" key="12">
    <source>
        <dbReference type="SAM" id="Coils"/>
    </source>
</evidence>
<dbReference type="SUPFAM" id="SSF54695">
    <property type="entry name" value="POZ domain"/>
    <property type="match status" value="1"/>
</dbReference>
<dbReference type="GO" id="GO:0005249">
    <property type="term" value="F:voltage-gated potassium channel activity"/>
    <property type="evidence" value="ECO:0007669"/>
    <property type="project" value="InterPro"/>
</dbReference>
<dbReference type="KEGG" id="nve:5519772"/>
<gene>
    <name evidence="15" type="ORF">NEMVEDRAFT_v1g85827</name>
</gene>
<dbReference type="Gene3D" id="1.20.120.350">
    <property type="entry name" value="Voltage-gated potassium channels. Chain C"/>
    <property type="match status" value="1"/>
</dbReference>
<dbReference type="Gene3D" id="3.30.710.10">
    <property type="entry name" value="Potassium Channel Kv1.1, Chain A"/>
    <property type="match status" value="1"/>
</dbReference>
<keyword evidence="4 13" id="KW-0812">Transmembrane</keyword>
<dbReference type="Proteomes" id="UP000001593">
    <property type="component" value="Unassembled WGS sequence"/>
</dbReference>
<evidence type="ECO:0000256" key="5">
    <source>
        <dbReference type="ARBA" id="ARBA00022826"/>
    </source>
</evidence>
<dbReference type="InterPro" id="IPR000210">
    <property type="entry name" value="BTB/POZ_dom"/>
</dbReference>
<dbReference type="Pfam" id="PF02214">
    <property type="entry name" value="BTB_2"/>
    <property type="match status" value="1"/>
</dbReference>
<dbReference type="PRINTS" id="PR00169">
    <property type="entry name" value="KCHANNEL"/>
</dbReference>
<dbReference type="InterPro" id="IPR005821">
    <property type="entry name" value="Ion_trans_dom"/>
</dbReference>
<dbReference type="GO" id="GO:0001508">
    <property type="term" value="P:action potential"/>
    <property type="evidence" value="ECO:0000318"/>
    <property type="project" value="GO_Central"/>
</dbReference>
<dbReference type="GO" id="GO:0051260">
    <property type="term" value="P:protein homooligomerization"/>
    <property type="evidence" value="ECO:0007669"/>
    <property type="project" value="InterPro"/>
</dbReference>
<protein>
    <recommendedName>
        <fullName evidence="14">BTB domain-containing protein</fullName>
    </recommendedName>
</protein>